<dbReference type="AlphaFoldDB" id="E4XLK6"/>
<evidence type="ECO:0000313" key="1">
    <source>
        <dbReference type="EMBL" id="CBY10921.1"/>
    </source>
</evidence>
<dbReference type="SUPFAM" id="SSF46565">
    <property type="entry name" value="Chaperone J-domain"/>
    <property type="match status" value="1"/>
</dbReference>
<dbReference type="EMBL" id="FN653071">
    <property type="protein sequence ID" value="CBY10921.1"/>
    <property type="molecule type" value="Genomic_DNA"/>
</dbReference>
<name>E4XLK6_OIKDI</name>
<evidence type="ECO:0008006" key="3">
    <source>
        <dbReference type="Google" id="ProtNLM"/>
    </source>
</evidence>
<organism evidence="1">
    <name type="scientific">Oikopleura dioica</name>
    <name type="common">Tunicate</name>
    <dbReference type="NCBI Taxonomy" id="34765"/>
    <lineage>
        <taxon>Eukaryota</taxon>
        <taxon>Metazoa</taxon>
        <taxon>Chordata</taxon>
        <taxon>Tunicata</taxon>
        <taxon>Appendicularia</taxon>
        <taxon>Copelata</taxon>
        <taxon>Oikopleuridae</taxon>
        <taxon>Oikopleura</taxon>
    </lineage>
</organism>
<evidence type="ECO:0000313" key="2">
    <source>
        <dbReference type="Proteomes" id="UP000001307"/>
    </source>
</evidence>
<dbReference type="Proteomes" id="UP000001307">
    <property type="component" value="Unassembled WGS sequence"/>
</dbReference>
<gene>
    <name evidence="1" type="ORF">GSOID_T00014597001</name>
</gene>
<accession>E4XLK6</accession>
<dbReference type="InParanoid" id="E4XLK6"/>
<protein>
    <recommendedName>
        <fullName evidence="3">J domain-containing protein</fullName>
    </recommendedName>
</protein>
<reference evidence="1" key="1">
    <citation type="journal article" date="2010" name="Science">
        <title>Plasticity of animal genome architecture unmasked by rapid evolution of a pelagic tunicate.</title>
        <authorList>
            <person name="Denoeud F."/>
            <person name="Henriet S."/>
            <person name="Mungpakdee S."/>
            <person name="Aury J.M."/>
            <person name="Da Silva C."/>
            <person name="Brinkmann H."/>
            <person name="Mikhaleva J."/>
            <person name="Olsen L.C."/>
            <person name="Jubin C."/>
            <person name="Canestro C."/>
            <person name="Bouquet J.M."/>
            <person name="Danks G."/>
            <person name="Poulain J."/>
            <person name="Campsteijn C."/>
            <person name="Adamski M."/>
            <person name="Cross I."/>
            <person name="Yadetie F."/>
            <person name="Muffato M."/>
            <person name="Louis A."/>
            <person name="Butcher S."/>
            <person name="Tsagkogeorga G."/>
            <person name="Konrad A."/>
            <person name="Singh S."/>
            <person name="Jensen M.F."/>
            <person name="Cong E.H."/>
            <person name="Eikeseth-Otteraa H."/>
            <person name="Noel B."/>
            <person name="Anthouard V."/>
            <person name="Porcel B.M."/>
            <person name="Kachouri-Lafond R."/>
            <person name="Nishino A."/>
            <person name="Ugolini M."/>
            <person name="Chourrout P."/>
            <person name="Nishida H."/>
            <person name="Aasland R."/>
            <person name="Huzurbazar S."/>
            <person name="Westhof E."/>
            <person name="Delsuc F."/>
            <person name="Lehrach H."/>
            <person name="Reinhardt R."/>
            <person name="Weissenbach J."/>
            <person name="Roy S.W."/>
            <person name="Artiguenave F."/>
            <person name="Postlethwait J.H."/>
            <person name="Manak J.R."/>
            <person name="Thompson E.M."/>
            <person name="Jaillon O."/>
            <person name="Du Pasquier L."/>
            <person name="Boudinot P."/>
            <person name="Liberles D.A."/>
            <person name="Volff J.N."/>
            <person name="Philippe H."/>
            <person name="Lenhard B."/>
            <person name="Roest Crollius H."/>
            <person name="Wincker P."/>
            <person name="Chourrout D."/>
        </authorList>
    </citation>
    <scope>NUCLEOTIDE SEQUENCE [LARGE SCALE GENOMIC DNA]</scope>
</reference>
<dbReference type="OrthoDB" id="10250354at2759"/>
<sequence length="215" mass="24604">MSGSTDCPYEILGVSDLADEAEIKSAFEAKLASCKQAYELLIDAKKRRAFDRQKTDKKEKEYQLKIEQLEKECEKGKSPDEVKIENDGELEKMRKQLGCVGGAGHFTGLLTYGENKMEIKFEAWESLKVAIAGWAIQFKPAVKWNGGDGKYYYLWFENKEGGAKFKATARGINWKTGEEAYRRELQSEKDGTRQLIKYEVDPYTVTYVLFNITFL</sequence>
<proteinExistence type="predicted"/>
<dbReference type="InterPro" id="IPR036869">
    <property type="entry name" value="J_dom_sf"/>
</dbReference>
<keyword evidence="2" id="KW-1185">Reference proteome</keyword>